<organism evidence="2 3">
    <name type="scientific">Streptomyces hiroshimensis</name>
    <dbReference type="NCBI Taxonomy" id="66424"/>
    <lineage>
        <taxon>Bacteria</taxon>
        <taxon>Bacillati</taxon>
        <taxon>Actinomycetota</taxon>
        <taxon>Actinomycetes</taxon>
        <taxon>Kitasatosporales</taxon>
        <taxon>Streptomycetaceae</taxon>
        <taxon>Streptomyces</taxon>
    </lineage>
</organism>
<evidence type="ECO:0000313" key="3">
    <source>
        <dbReference type="Proteomes" id="UP000659223"/>
    </source>
</evidence>
<name>A0ABQ2Z0N0_9ACTN</name>
<keyword evidence="3" id="KW-1185">Reference proteome</keyword>
<evidence type="ECO:0000313" key="2">
    <source>
        <dbReference type="EMBL" id="GGY01218.1"/>
    </source>
</evidence>
<feature type="signal peptide" evidence="1">
    <location>
        <begin position="1"/>
        <end position="30"/>
    </location>
</feature>
<dbReference type="EMBL" id="BMUT01000013">
    <property type="protein sequence ID" value="GGY01218.1"/>
    <property type="molecule type" value="Genomic_DNA"/>
</dbReference>
<accession>A0ABQ2Z0N0</accession>
<reference evidence="3" key="1">
    <citation type="journal article" date="2019" name="Int. J. Syst. Evol. Microbiol.">
        <title>The Global Catalogue of Microorganisms (GCM) 10K type strain sequencing project: providing services to taxonomists for standard genome sequencing and annotation.</title>
        <authorList>
            <consortium name="The Broad Institute Genomics Platform"/>
            <consortium name="The Broad Institute Genome Sequencing Center for Infectious Disease"/>
            <person name="Wu L."/>
            <person name="Ma J."/>
        </authorList>
    </citation>
    <scope>NUCLEOTIDE SEQUENCE [LARGE SCALE GENOMIC DNA]</scope>
    <source>
        <strain evidence="3">JCM 4586</strain>
    </source>
</reference>
<sequence length="110" mass="11605">MYTLTRLGRVATTVGAALVLATGLSTSAQAATGQFDYASANGEDLTFDNPRNGECFLLVGGALRADNDTDTRATFYEEPGDCESRVVGTLQPHMARSFQGGTIPHSVKFG</sequence>
<keyword evidence="1" id="KW-0732">Signal</keyword>
<evidence type="ECO:0008006" key="4">
    <source>
        <dbReference type="Google" id="ProtNLM"/>
    </source>
</evidence>
<dbReference type="RefSeq" id="WP_190024439.1">
    <property type="nucleotide sequence ID" value="NZ_BMUT01000013.1"/>
</dbReference>
<protein>
    <recommendedName>
        <fullName evidence="4">Secreted protein</fullName>
    </recommendedName>
</protein>
<gene>
    <name evidence="2" type="ORF">GCM10010324_55040</name>
</gene>
<dbReference type="Proteomes" id="UP000659223">
    <property type="component" value="Unassembled WGS sequence"/>
</dbReference>
<comment type="caution">
    <text evidence="2">The sequence shown here is derived from an EMBL/GenBank/DDBJ whole genome shotgun (WGS) entry which is preliminary data.</text>
</comment>
<evidence type="ECO:0000256" key="1">
    <source>
        <dbReference type="SAM" id="SignalP"/>
    </source>
</evidence>
<proteinExistence type="predicted"/>
<feature type="chain" id="PRO_5046456719" description="Secreted protein" evidence="1">
    <location>
        <begin position="31"/>
        <end position="110"/>
    </location>
</feature>